<comment type="caution">
    <text evidence="1">The sequence shown here is derived from an EMBL/GenBank/DDBJ whole genome shotgun (WGS) entry which is preliminary data.</text>
</comment>
<dbReference type="EMBL" id="JASCZI010211456">
    <property type="protein sequence ID" value="MED6191816.1"/>
    <property type="molecule type" value="Genomic_DNA"/>
</dbReference>
<organism evidence="1 2">
    <name type="scientific">Stylosanthes scabra</name>
    <dbReference type="NCBI Taxonomy" id="79078"/>
    <lineage>
        <taxon>Eukaryota</taxon>
        <taxon>Viridiplantae</taxon>
        <taxon>Streptophyta</taxon>
        <taxon>Embryophyta</taxon>
        <taxon>Tracheophyta</taxon>
        <taxon>Spermatophyta</taxon>
        <taxon>Magnoliopsida</taxon>
        <taxon>eudicotyledons</taxon>
        <taxon>Gunneridae</taxon>
        <taxon>Pentapetalae</taxon>
        <taxon>rosids</taxon>
        <taxon>fabids</taxon>
        <taxon>Fabales</taxon>
        <taxon>Fabaceae</taxon>
        <taxon>Papilionoideae</taxon>
        <taxon>50 kb inversion clade</taxon>
        <taxon>dalbergioids sensu lato</taxon>
        <taxon>Dalbergieae</taxon>
        <taxon>Pterocarpus clade</taxon>
        <taxon>Stylosanthes</taxon>
    </lineage>
</organism>
<name>A0ABU6X384_9FABA</name>
<evidence type="ECO:0000313" key="2">
    <source>
        <dbReference type="Proteomes" id="UP001341840"/>
    </source>
</evidence>
<evidence type="ECO:0000313" key="1">
    <source>
        <dbReference type="EMBL" id="MED6191816.1"/>
    </source>
</evidence>
<dbReference type="PANTHER" id="PTHR43235">
    <property type="entry name" value="GLUTAMINE AMIDOTRANSFERASE PB2B2.05-RELATED"/>
    <property type="match status" value="1"/>
</dbReference>
<dbReference type="PANTHER" id="PTHR43235:SF1">
    <property type="entry name" value="GLUTAMINE AMIDOTRANSFERASE PB2B2.05-RELATED"/>
    <property type="match status" value="1"/>
</dbReference>
<dbReference type="Proteomes" id="UP001341840">
    <property type="component" value="Unassembled WGS sequence"/>
</dbReference>
<accession>A0ABU6X384</accession>
<reference evidence="1 2" key="1">
    <citation type="journal article" date="2023" name="Plants (Basel)">
        <title>Bridging the Gap: Combining Genomics and Transcriptomics Approaches to Understand Stylosanthes scabra, an Orphan Legume from the Brazilian Caatinga.</title>
        <authorList>
            <person name="Ferreira-Neto J.R.C."/>
            <person name="da Silva M.D."/>
            <person name="Binneck E."/>
            <person name="de Melo N.F."/>
            <person name="da Silva R.H."/>
            <person name="de Melo A.L.T.M."/>
            <person name="Pandolfi V."/>
            <person name="Bustamante F.O."/>
            <person name="Brasileiro-Vidal A.C."/>
            <person name="Benko-Iseppon A.M."/>
        </authorList>
    </citation>
    <scope>NUCLEOTIDE SEQUENCE [LARGE SCALE GENOMIC DNA]</scope>
    <source>
        <tissue evidence="1">Leaves</tissue>
    </source>
</reference>
<protein>
    <submittedName>
        <fullName evidence="1">Uncharacterized protein</fullName>
    </submittedName>
</protein>
<sequence>MIMNLVNSLEKKINETEKMYEEASIIGEERLKRALDAESKVFQPRTTMQSGSLIQLHMALILLFVQQFVKDLTKKGKFIFIMGLQFHPARMRKLNSNEFDYPKCHFAYKKKLNSLTSVKKPLILNKEMENKRKVILHTFSLAKILYSADIVLSVQQHKKLKQMGATMRNAGPYIERLKLNQEREKLATKVMKKMCVEQLSDLLPFYHSVGQICNELLKIKIHGLEIAKENECIIIIHDFVDHGVIKCI</sequence>
<gene>
    <name evidence="1" type="ORF">PIB30_004028</name>
</gene>
<keyword evidence="2" id="KW-1185">Reference proteome</keyword>
<proteinExistence type="predicted"/>
<dbReference type="InterPro" id="IPR044668">
    <property type="entry name" value="PuuD-like"/>
</dbReference>